<protein>
    <submittedName>
        <fullName evidence="1">Uncharacterized protein</fullName>
    </submittedName>
</protein>
<dbReference type="Proteomes" id="UP000252706">
    <property type="component" value="Unassembled WGS sequence"/>
</dbReference>
<dbReference type="AlphaFoldDB" id="A0A366WSH1"/>
<accession>A0A366WSH1</accession>
<organism evidence="1 2">
    <name type="scientific">Phaeobacter gallaeciensis</name>
    <dbReference type="NCBI Taxonomy" id="60890"/>
    <lineage>
        <taxon>Bacteria</taxon>
        <taxon>Pseudomonadati</taxon>
        <taxon>Pseudomonadota</taxon>
        <taxon>Alphaproteobacteria</taxon>
        <taxon>Rhodobacterales</taxon>
        <taxon>Roseobacteraceae</taxon>
        <taxon>Phaeobacter</taxon>
    </lineage>
</organism>
<evidence type="ECO:0000313" key="1">
    <source>
        <dbReference type="EMBL" id="RBW52416.1"/>
    </source>
</evidence>
<reference evidence="1 2" key="1">
    <citation type="submission" date="2018-07" db="EMBL/GenBank/DDBJ databases">
        <title>Modular assembly of carbohydrate-degrading microbial communities in the ocean.</title>
        <authorList>
            <person name="Enke T.N."/>
            <person name="Datta M.S."/>
            <person name="Schwartzman J.A."/>
            <person name="Cermak N."/>
            <person name="Schmitz D.A."/>
            <person name="Barrere J."/>
            <person name="Cordero O.X."/>
        </authorList>
    </citation>
    <scope>NUCLEOTIDE SEQUENCE [LARGE SCALE GENOMIC DNA]</scope>
    <source>
        <strain evidence="1 2">C3M10</strain>
    </source>
</reference>
<dbReference type="EMBL" id="QOCE01000041">
    <property type="protein sequence ID" value="RBW52416.1"/>
    <property type="molecule type" value="Genomic_DNA"/>
</dbReference>
<name>A0A366WSH1_9RHOB</name>
<proteinExistence type="predicted"/>
<sequence length="69" mass="7433">MEDKRQNFAKVTTCAKLPLDHFGQRGLVGENLQMTAVSPKQPLIHPAEKGICEPHFKGCCNAGALSGIV</sequence>
<evidence type="ECO:0000313" key="2">
    <source>
        <dbReference type="Proteomes" id="UP000252706"/>
    </source>
</evidence>
<comment type="caution">
    <text evidence="1">The sequence shown here is derived from an EMBL/GenBank/DDBJ whole genome shotgun (WGS) entry which is preliminary data.</text>
</comment>
<gene>
    <name evidence="1" type="ORF">DS909_17190</name>
</gene>